<evidence type="ECO:0000256" key="5">
    <source>
        <dbReference type="PIRNR" id="PIRNR017302"/>
    </source>
</evidence>
<feature type="region of interest" description="Disordered" evidence="7">
    <location>
        <begin position="1"/>
        <end position="22"/>
    </location>
</feature>
<dbReference type="OrthoDB" id="5072at2759"/>
<keyword evidence="4 5" id="KW-0539">Nucleus</keyword>
<evidence type="ECO:0000256" key="6">
    <source>
        <dbReference type="SAM" id="Coils"/>
    </source>
</evidence>
<dbReference type="PANTHER" id="PTHR14211">
    <property type="entry name" value="GLIOMA SUPPRESSOR CANDIDATE REGION GENE 2"/>
    <property type="match status" value="1"/>
</dbReference>
<keyword evidence="6" id="KW-0175">Coiled coil</keyword>
<comment type="function">
    <text evidence="5">May play a role in ribosome biogenesis.</text>
</comment>
<dbReference type="EMBL" id="CAKXYY010000018">
    <property type="protein sequence ID" value="CAH2354673.1"/>
    <property type="molecule type" value="Genomic_DNA"/>
</dbReference>
<reference evidence="8" key="1">
    <citation type="submission" date="2022-03" db="EMBL/GenBank/DDBJ databases">
        <authorList>
            <person name="Legras J.-L."/>
            <person name="Devillers H."/>
            <person name="Grondin C."/>
        </authorList>
    </citation>
    <scope>NUCLEOTIDE SEQUENCE</scope>
    <source>
        <strain evidence="8">CLIB 1423</strain>
    </source>
</reference>
<sequence length="400" mass="46702">MEAGRPQSKSQRSRKGKRAWRKNVDIEDVEAGLDQKHEHERVFGKDFEDNDFILDTEGDSKLIKKPQSKKLKSQEILDKRSKFPALDVERSNKKKVQGVSKKEIGRLMKLSGRHQGTTASQARLLEDGLVNTNIDDLWAPVTEDNTPEEFKKSSYTEWTTPKNQPKTLKETPISIKQTKAVINSGKSYNPSFESWKALLNEEFVKESSNEEKRQLLKEHQERIKHLIATMNDNEELDSTDDEAEKSAVEVDEDDENIKLSINKPTQVRIKTKTKRNRERKHKEREELQLKLKELKTQIHELEKLEVYEEEVTQKLSNTKKKVAKAPKKLFKYNNLDDQLEIKLSDEISDSLRKLKPEGNLLYDEMKKLQNSGKVEARIPVSKRRKYTPKITEKWTYKDFK</sequence>
<dbReference type="PANTHER" id="PTHR14211:SF7">
    <property type="entry name" value="RIBOSOME BIOGENESIS PROTEIN NOP53"/>
    <property type="match status" value="1"/>
</dbReference>
<dbReference type="InterPro" id="IPR011687">
    <property type="entry name" value="Nop53/GLTSCR2"/>
</dbReference>
<evidence type="ECO:0000256" key="2">
    <source>
        <dbReference type="ARBA" id="ARBA00018339"/>
    </source>
</evidence>
<accession>A0A9P0QSE7</accession>
<name>A0A9P0QSE7_9ASCO</name>
<keyword evidence="9" id="KW-1185">Reference proteome</keyword>
<feature type="coiled-coil region" evidence="6">
    <location>
        <begin position="270"/>
        <end position="304"/>
    </location>
</feature>
<protein>
    <recommendedName>
        <fullName evidence="2 5">Ribosome biogenesis protein NOP53</fullName>
    </recommendedName>
</protein>
<dbReference type="GO" id="GO:0008097">
    <property type="term" value="F:5S rRNA binding"/>
    <property type="evidence" value="ECO:0007669"/>
    <property type="project" value="TreeGrafter"/>
</dbReference>
<dbReference type="Proteomes" id="UP000837801">
    <property type="component" value="Unassembled WGS sequence"/>
</dbReference>
<dbReference type="AlphaFoldDB" id="A0A9P0QSE7"/>
<evidence type="ECO:0000256" key="3">
    <source>
        <dbReference type="ARBA" id="ARBA00022517"/>
    </source>
</evidence>
<dbReference type="Pfam" id="PF07767">
    <property type="entry name" value="Nop53"/>
    <property type="match status" value="1"/>
</dbReference>
<evidence type="ECO:0000256" key="1">
    <source>
        <dbReference type="ARBA" id="ARBA00008838"/>
    </source>
</evidence>
<evidence type="ECO:0000256" key="7">
    <source>
        <dbReference type="SAM" id="MobiDB-lite"/>
    </source>
</evidence>
<feature type="coiled-coil region" evidence="6">
    <location>
        <begin position="209"/>
        <end position="236"/>
    </location>
</feature>
<comment type="caution">
    <text evidence="8">The sequence shown here is derived from an EMBL/GenBank/DDBJ whole genome shotgun (WGS) entry which is preliminary data.</text>
</comment>
<feature type="compositionally biased region" description="Polar residues" evidence="7">
    <location>
        <begin position="155"/>
        <end position="166"/>
    </location>
</feature>
<dbReference type="PIRSF" id="PIRSF017302">
    <property type="entry name" value="Gltscr2"/>
    <property type="match status" value="1"/>
</dbReference>
<proteinExistence type="inferred from homology"/>
<comment type="similarity">
    <text evidence="1 5">Belongs to the NOP53 family.</text>
</comment>
<dbReference type="GO" id="GO:0005730">
    <property type="term" value="C:nucleolus"/>
    <property type="evidence" value="ECO:0007669"/>
    <property type="project" value="UniProtKB-SubCell"/>
</dbReference>
<dbReference type="GO" id="GO:0006364">
    <property type="term" value="P:rRNA processing"/>
    <property type="evidence" value="ECO:0007669"/>
    <property type="project" value="TreeGrafter"/>
</dbReference>
<gene>
    <name evidence="8" type="ORF">CLIB1423_18S01090</name>
</gene>
<organism evidence="8 9">
    <name type="scientific">[Candida] railenensis</name>
    <dbReference type="NCBI Taxonomy" id="45579"/>
    <lineage>
        <taxon>Eukaryota</taxon>
        <taxon>Fungi</taxon>
        <taxon>Dikarya</taxon>
        <taxon>Ascomycota</taxon>
        <taxon>Saccharomycotina</taxon>
        <taxon>Pichiomycetes</taxon>
        <taxon>Debaryomycetaceae</taxon>
        <taxon>Kurtzmaniella</taxon>
    </lineage>
</organism>
<evidence type="ECO:0000313" key="9">
    <source>
        <dbReference type="Proteomes" id="UP000837801"/>
    </source>
</evidence>
<evidence type="ECO:0000313" key="8">
    <source>
        <dbReference type="EMBL" id="CAH2354673.1"/>
    </source>
</evidence>
<feature type="region of interest" description="Disordered" evidence="7">
    <location>
        <begin position="148"/>
        <end position="167"/>
    </location>
</feature>
<dbReference type="GO" id="GO:0005654">
    <property type="term" value="C:nucleoplasm"/>
    <property type="evidence" value="ECO:0007669"/>
    <property type="project" value="UniProtKB-SubCell"/>
</dbReference>
<comment type="subcellular location">
    <subcellularLocation>
        <location evidence="5">Nucleus</location>
        <location evidence="5">Nucleolus</location>
    </subcellularLocation>
    <subcellularLocation>
        <location evidence="5">Nucleus</location>
        <location evidence="5">Nucleoplasm</location>
    </subcellularLocation>
</comment>
<dbReference type="GO" id="GO:0000027">
    <property type="term" value="P:ribosomal large subunit assembly"/>
    <property type="evidence" value="ECO:0007669"/>
    <property type="project" value="UniProtKB-UniRule"/>
</dbReference>
<feature type="compositionally biased region" description="Basic residues" evidence="7">
    <location>
        <begin position="11"/>
        <end position="21"/>
    </location>
</feature>
<evidence type="ECO:0000256" key="4">
    <source>
        <dbReference type="ARBA" id="ARBA00023242"/>
    </source>
</evidence>
<keyword evidence="3 5" id="KW-0690">Ribosome biogenesis</keyword>